<feature type="region of interest" description="Disordered" evidence="6">
    <location>
        <begin position="603"/>
        <end position="691"/>
    </location>
</feature>
<evidence type="ECO:0000256" key="2">
    <source>
        <dbReference type="ARBA" id="ARBA00022723"/>
    </source>
</evidence>
<feature type="compositionally biased region" description="Basic and acidic residues" evidence="6">
    <location>
        <begin position="76"/>
        <end position="99"/>
    </location>
</feature>
<keyword evidence="2" id="KW-0479">Metal-binding</keyword>
<dbReference type="PANTHER" id="PTHR47338">
    <property type="entry name" value="ZN(II)2CYS6 TRANSCRIPTION FACTOR (EUROFUNG)-RELATED"/>
    <property type="match status" value="1"/>
</dbReference>
<keyword evidence="3" id="KW-0805">Transcription regulation</keyword>
<dbReference type="CDD" id="cd00067">
    <property type="entry name" value="GAL4"/>
    <property type="match status" value="1"/>
</dbReference>
<comment type="subcellular location">
    <subcellularLocation>
        <location evidence="1">Nucleus</location>
    </subcellularLocation>
</comment>
<dbReference type="SMART" id="SM00066">
    <property type="entry name" value="GAL4"/>
    <property type="match status" value="1"/>
</dbReference>
<keyword evidence="4" id="KW-0804">Transcription</keyword>
<evidence type="ECO:0000313" key="8">
    <source>
        <dbReference type="EMBL" id="KAK1768868.1"/>
    </source>
</evidence>
<evidence type="ECO:0000256" key="3">
    <source>
        <dbReference type="ARBA" id="ARBA00023015"/>
    </source>
</evidence>
<reference evidence="8" key="1">
    <citation type="submission" date="2023-06" db="EMBL/GenBank/DDBJ databases">
        <title>Genome-scale phylogeny and comparative genomics of the fungal order Sordariales.</title>
        <authorList>
            <consortium name="Lawrence Berkeley National Laboratory"/>
            <person name="Hensen N."/>
            <person name="Bonometti L."/>
            <person name="Westerberg I."/>
            <person name="Brannstrom I.O."/>
            <person name="Guillou S."/>
            <person name="Cros-Aarteil S."/>
            <person name="Calhoun S."/>
            <person name="Haridas S."/>
            <person name="Kuo A."/>
            <person name="Mondo S."/>
            <person name="Pangilinan J."/>
            <person name="Riley R."/>
            <person name="Labutti K."/>
            <person name="Andreopoulos B."/>
            <person name="Lipzen A."/>
            <person name="Chen C."/>
            <person name="Yanf M."/>
            <person name="Daum C."/>
            <person name="Ng V."/>
            <person name="Clum A."/>
            <person name="Steindorff A."/>
            <person name="Ohm R."/>
            <person name="Martin F."/>
            <person name="Silar P."/>
            <person name="Natvig D."/>
            <person name="Lalanne C."/>
            <person name="Gautier V."/>
            <person name="Ament-Velasquez S.L."/>
            <person name="Kruys A."/>
            <person name="Hutchinson M.I."/>
            <person name="Powell A.J."/>
            <person name="Barry K."/>
            <person name="Miller A.N."/>
            <person name="Grigoriev I.V."/>
            <person name="Debuchy R."/>
            <person name="Gladieux P."/>
            <person name="Thoren M.H."/>
            <person name="Johannesson H."/>
        </authorList>
    </citation>
    <scope>NUCLEOTIDE SEQUENCE</scope>
    <source>
        <strain evidence="8">8032-3</strain>
    </source>
</reference>
<dbReference type="GO" id="GO:0000981">
    <property type="term" value="F:DNA-binding transcription factor activity, RNA polymerase II-specific"/>
    <property type="evidence" value="ECO:0007669"/>
    <property type="project" value="InterPro"/>
</dbReference>
<dbReference type="EMBL" id="MU839004">
    <property type="protein sequence ID" value="KAK1768868.1"/>
    <property type="molecule type" value="Genomic_DNA"/>
</dbReference>
<organism evidence="8 9">
    <name type="scientific">Phialemonium atrogriseum</name>
    <dbReference type="NCBI Taxonomy" id="1093897"/>
    <lineage>
        <taxon>Eukaryota</taxon>
        <taxon>Fungi</taxon>
        <taxon>Dikarya</taxon>
        <taxon>Ascomycota</taxon>
        <taxon>Pezizomycotina</taxon>
        <taxon>Sordariomycetes</taxon>
        <taxon>Sordariomycetidae</taxon>
        <taxon>Cephalothecales</taxon>
        <taxon>Cephalothecaceae</taxon>
        <taxon>Phialemonium</taxon>
    </lineage>
</organism>
<keyword evidence="9" id="KW-1185">Reference proteome</keyword>
<evidence type="ECO:0000256" key="6">
    <source>
        <dbReference type="SAM" id="MobiDB-lite"/>
    </source>
</evidence>
<dbReference type="GO" id="GO:0006351">
    <property type="term" value="P:DNA-templated transcription"/>
    <property type="evidence" value="ECO:0007669"/>
    <property type="project" value="InterPro"/>
</dbReference>
<dbReference type="Gene3D" id="4.10.240.10">
    <property type="entry name" value="Zn(2)-C6 fungal-type DNA-binding domain"/>
    <property type="match status" value="1"/>
</dbReference>
<feature type="compositionally biased region" description="Low complexity" evidence="6">
    <location>
        <begin position="632"/>
        <end position="641"/>
    </location>
</feature>
<evidence type="ECO:0000259" key="7">
    <source>
        <dbReference type="PROSITE" id="PS50048"/>
    </source>
</evidence>
<proteinExistence type="predicted"/>
<dbReference type="GeneID" id="85310690"/>
<gene>
    <name evidence="8" type="ORF">QBC33DRAFT_533982</name>
</gene>
<protein>
    <recommendedName>
        <fullName evidence="7">Zn(2)-C6 fungal-type domain-containing protein</fullName>
    </recommendedName>
</protein>
<name>A0AAJ0FN29_9PEZI</name>
<dbReference type="CDD" id="cd12148">
    <property type="entry name" value="fungal_TF_MHR"/>
    <property type="match status" value="1"/>
</dbReference>
<dbReference type="Proteomes" id="UP001244011">
    <property type="component" value="Unassembled WGS sequence"/>
</dbReference>
<sequence>MDVGINSSLSASPRSPTTSVQNAGAPVIKRRAPIACRRCRRMRSKCLHDRGQPPCQACHAAGLGASDCVFPVRGQPDQDREYRHPRMRQDKNGKRDPTKTRSGSLEAPIARLLSHSTSSKNIRPADEWDLLPPLPEIIEAVNMFTRHYFQLGFIPKQAFPESLRTNHRSVSVFLVLGILSISARFMPSLVERYGSGVKAAEVFMEHASAVALDELYRGPDLARCQAFYLLSIAQQGSGLKSQSSINMAIALRMATLMRLHREETYTLINPTKELVIKAESARRTLWMLHSQDNIHSGPASPVSLVASDITALLPCNEEDFANGMEPQSRAALEDTPPAVENPRLITDQGRSLFATLIQSHYLWGTISRRAMSRDKSTRPWELNSEYGKMEIKLREWEGGLPHGCQWSNVLLKGYKAGGEDLAYLGVSMITRLCNIVLRKAYLDEIVASASGKSEPTLQPFWANMSYELFNNVRMLHEQIETQFKVRTNDDGKGVQMAAFCVYSCGFFACYLCKCPNICPDPAITREGPAMVQRCVTILTESQDLWPLASRWLDGLIKFRDQKCAAAGVEGSMADGREPIPHVLHQAPEPPATKPIQQSILTTIAPLPPHPHPPMDDQHNRQAHSPGTPMPPLLQTNPLPQTYIDPNLRLPAPQSQQEPMHPQHAHPHVHAHTQPAAPAHDHHQQGRPSTDGLGLLIEAFDTHQNHNHNHHHHHPQAAGADSLQIPVPDVAYDPPPPHHPHPHECYPVTAAAPGGPGGVPTNDGYENELQFYMSDGMPIISQGWVTGDMYGF</sequence>
<dbReference type="GO" id="GO:0008270">
    <property type="term" value="F:zinc ion binding"/>
    <property type="evidence" value="ECO:0007669"/>
    <property type="project" value="InterPro"/>
</dbReference>
<evidence type="ECO:0000256" key="4">
    <source>
        <dbReference type="ARBA" id="ARBA00023163"/>
    </source>
</evidence>
<feature type="region of interest" description="Disordered" evidence="6">
    <location>
        <begin position="74"/>
        <end position="107"/>
    </location>
</feature>
<dbReference type="GO" id="GO:0005634">
    <property type="term" value="C:nucleus"/>
    <property type="evidence" value="ECO:0007669"/>
    <property type="project" value="UniProtKB-SubCell"/>
</dbReference>
<evidence type="ECO:0000256" key="5">
    <source>
        <dbReference type="ARBA" id="ARBA00023242"/>
    </source>
</evidence>
<dbReference type="SUPFAM" id="SSF57701">
    <property type="entry name" value="Zn2/Cys6 DNA-binding domain"/>
    <property type="match status" value="1"/>
</dbReference>
<keyword evidence="5" id="KW-0539">Nucleus</keyword>
<dbReference type="InterPro" id="IPR036864">
    <property type="entry name" value="Zn2-C6_fun-type_DNA-bd_sf"/>
</dbReference>
<feature type="domain" description="Zn(2)-C6 fungal-type" evidence="7">
    <location>
        <begin position="35"/>
        <end position="70"/>
    </location>
</feature>
<dbReference type="RefSeq" id="XP_060285081.1">
    <property type="nucleotide sequence ID" value="XM_060427503.1"/>
</dbReference>
<dbReference type="GO" id="GO:0003677">
    <property type="term" value="F:DNA binding"/>
    <property type="evidence" value="ECO:0007669"/>
    <property type="project" value="InterPro"/>
</dbReference>
<dbReference type="Pfam" id="PF04082">
    <property type="entry name" value="Fungal_trans"/>
    <property type="match status" value="1"/>
</dbReference>
<dbReference type="InterPro" id="IPR001138">
    <property type="entry name" value="Zn2Cys6_DnaBD"/>
</dbReference>
<dbReference type="PANTHER" id="PTHR47338:SF5">
    <property type="entry name" value="ZN(II)2CYS6 TRANSCRIPTION FACTOR (EUROFUNG)"/>
    <property type="match status" value="1"/>
</dbReference>
<evidence type="ECO:0000313" key="9">
    <source>
        <dbReference type="Proteomes" id="UP001244011"/>
    </source>
</evidence>
<dbReference type="InterPro" id="IPR007219">
    <property type="entry name" value="XnlR_reg_dom"/>
</dbReference>
<feature type="region of interest" description="Disordered" evidence="6">
    <location>
        <begin position="1"/>
        <end position="26"/>
    </location>
</feature>
<dbReference type="InterPro" id="IPR050815">
    <property type="entry name" value="TF_fung"/>
</dbReference>
<accession>A0AAJ0FN29</accession>
<feature type="region of interest" description="Disordered" evidence="6">
    <location>
        <begin position="725"/>
        <end position="744"/>
    </location>
</feature>
<feature type="compositionally biased region" description="Polar residues" evidence="6">
    <location>
        <begin position="1"/>
        <end position="22"/>
    </location>
</feature>
<comment type="caution">
    <text evidence="8">The sequence shown here is derived from an EMBL/GenBank/DDBJ whole genome shotgun (WGS) entry which is preliminary data.</text>
</comment>
<dbReference type="AlphaFoldDB" id="A0AAJ0FN29"/>
<dbReference type="PROSITE" id="PS50048">
    <property type="entry name" value="ZN2_CY6_FUNGAL_2"/>
    <property type="match status" value="1"/>
</dbReference>
<evidence type="ECO:0000256" key="1">
    <source>
        <dbReference type="ARBA" id="ARBA00004123"/>
    </source>
</evidence>